<dbReference type="AlphaFoldDB" id="A0A1U7J4V5"/>
<dbReference type="OrthoDB" id="426765at2"/>
<reference evidence="2 3" key="1">
    <citation type="submission" date="2016-11" db="EMBL/GenBank/DDBJ databases">
        <title>Draft Genome Sequences of Nine Cyanobacterial Strains from Diverse Habitats.</title>
        <authorList>
            <person name="Zhu T."/>
            <person name="Hou S."/>
            <person name="Lu X."/>
            <person name="Hess W.R."/>
        </authorList>
    </citation>
    <scope>NUCLEOTIDE SEQUENCE [LARGE SCALE GENOMIC DNA]</scope>
    <source>
        <strain evidence="2 3">NIES-30</strain>
    </source>
</reference>
<dbReference type="Pfam" id="PF13470">
    <property type="entry name" value="PIN_3"/>
    <property type="match status" value="1"/>
</dbReference>
<dbReference type="SMART" id="SM00670">
    <property type="entry name" value="PINc"/>
    <property type="match status" value="1"/>
</dbReference>
<accession>A0A1U7J4V5</accession>
<comment type="caution">
    <text evidence="2">The sequence shown here is derived from an EMBL/GenBank/DDBJ whole genome shotgun (WGS) entry which is preliminary data.</text>
</comment>
<dbReference type="Gene3D" id="3.40.50.1010">
    <property type="entry name" value="5'-nuclease"/>
    <property type="match status" value="1"/>
</dbReference>
<dbReference type="RefSeq" id="WP_073608648.1">
    <property type="nucleotide sequence ID" value="NZ_MRCG01000008.1"/>
</dbReference>
<evidence type="ECO:0000259" key="1">
    <source>
        <dbReference type="SMART" id="SM00670"/>
    </source>
</evidence>
<dbReference type="NCBIfam" id="TIGR00305">
    <property type="entry name" value="putative toxin-antitoxin system toxin component, PIN family"/>
    <property type="match status" value="1"/>
</dbReference>
<dbReference type="PANTHER" id="PTHR34610:SF3">
    <property type="entry name" value="SSL7007 PROTEIN"/>
    <property type="match status" value="1"/>
</dbReference>
<name>A0A1U7J4V5_9CYAN</name>
<dbReference type="SUPFAM" id="SSF88723">
    <property type="entry name" value="PIN domain-like"/>
    <property type="match status" value="1"/>
</dbReference>
<sequence length="139" mass="15084">MHYVAVFDTNILISALLSSTGTPFRCLAAAKIGQVESVTCQAILDEFLEKLINKFKFSEAMAQAAVSEVQSFSRMVKISKTLKAVPNDPDDDMVVECALLSSATHIVTGDKHLLSLTNYQDIEIVKAIDFLALISTDGS</sequence>
<proteinExistence type="predicted"/>
<dbReference type="InterPro" id="IPR002716">
    <property type="entry name" value="PIN_dom"/>
</dbReference>
<dbReference type="PANTHER" id="PTHR34610">
    <property type="entry name" value="SSL7007 PROTEIN"/>
    <property type="match status" value="1"/>
</dbReference>
<feature type="domain" description="PIN" evidence="1">
    <location>
        <begin position="3"/>
        <end position="115"/>
    </location>
</feature>
<organism evidence="2 3">
    <name type="scientific">Phormidium tenue NIES-30</name>
    <dbReference type="NCBI Taxonomy" id="549789"/>
    <lineage>
        <taxon>Bacteria</taxon>
        <taxon>Bacillati</taxon>
        <taxon>Cyanobacteriota</taxon>
        <taxon>Cyanophyceae</taxon>
        <taxon>Oscillatoriophycideae</taxon>
        <taxon>Oscillatoriales</taxon>
        <taxon>Oscillatoriaceae</taxon>
        <taxon>Phormidium</taxon>
    </lineage>
</organism>
<dbReference type="InterPro" id="IPR029060">
    <property type="entry name" value="PIN-like_dom_sf"/>
</dbReference>
<evidence type="ECO:0000313" key="2">
    <source>
        <dbReference type="EMBL" id="OKH47689.1"/>
    </source>
</evidence>
<protein>
    <submittedName>
        <fullName evidence="2">Putative toxin-antitoxin system toxin component, PIN family</fullName>
    </submittedName>
</protein>
<keyword evidence="3" id="KW-1185">Reference proteome</keyword>
<dbReference type="Proteomes" id="UP000185557">
    <property type="component" value="Unassembled WGS sequence"/>
</dbReference>
<evidence type="ECO:0000313" key="3">
    <source>
        <dbReference type="Proteomes" id="UP000185557"/>
    </source>
</evidence>
<dbReference type="STRING" id="549789.NIES30_11910"/>
<dbReference type="InterPro" id="IPR002850">
    <property type="entry name" value="PIN_toxin-like"/>
</dbReference>
<dbReference type="EMBL" id="MRCG01000008">
    <property type="protein sequence ID" value="OKH47689.1"/>
    <property type="molecule type" value="Genomic_DNA"/>
</dbReference>
<gene>
    <name evidence="2" type="ORF">NIES30_11910</name>
</gene>